<dbReference type="RefSeq" id="WP_163899988.1">
    <property type="nucleotide sequence ID" value="NZ_CP048427.1"/>
</dbReference>
<proteinExistence type="predicted"/>
<evidence type="ECO:0000313" key="2">
    <source>
        <dbReference type="Proteomes" id="UP000477849"/>
    </source>
</evidence>
<evidence type="ECO:0000313" key="1">
    <source>
        <dbReference type="EMBL" id="NGO62701.1"/>
    </source>
</evidence>
<organism evidence="1 2">
    <name type="scientific">Rhizobium daejeonense</name>
    <dbReference type="NCBI Taxonomy" id="240521"/>
    <lineage>
        <taxon>Bacteria</taxon>
        <taxon>Pseudomonadati</taxon>
        <taxon>Pseudomonadota</taxon>
        <taxon>Alphaproteobacteria</taxon>
        <taxon>Hyphomicrobiales</taxon>
        <taxon>Rhizobiaceae</taxon>
        <taxon>Rhizobium/Agrobacterium group</taxon>
        <taxon>Rhizobium</taxon>
    </lineage>
</organism>
<gene>
    <name evidence="1" type="ORF">G6N76_03370</name>
</gene>
<keyword evidence="2" id="KW-1185">Reference proteome</keyword>
<dbReference type="AlphaFoldDB" id="A0A6M1RXK9"/>
<reference evidence="1 2" key="1">
    <citation type="submission" date="2020-02" db="EMBL/GenBank/DDBJ databases">
        <title>Genome sequence of the type strain CCBAU10050 of Rhizobium daejeonense.</title>
        <authorList>
            <person name="Gao J."/>
            <person name="Sun J."/>
        </authorList>
    </citation>
    <scope>NUCLEOTIDE SEQUENCE [LARGE SCALE GENOMIC DNA]</scope>
    <source>
        <strain evidence="1 2">CCBAU10050</strain>
    </source>
</reference>
<accession>A0A6M1RXK9</accession>
<dbReference type="EMBL" id="JAAKZH010000001">
    <property type="protein sequence ID" value="NGO62701.1"/>
    <property type="molecule type" value="Genomic_DNA"/>
</dbReference>
<name>A0A6M1RXK9_9HYPH</name>
<sequence length="125" mass="13869">MELDEAEEILALAASAHSGVKVEFLTKPEHIEVFAFIRPISKRSLKLCVELYTVLYKDGLPVQSCSQRCATPLDALKQLSSIALPYSDSVGVVAPHFYKKLENMFVASGYDTCEAAFARVREEVQ</sequence>
<comment type="caution">
    <text evidence="1">The sequence shown here is derived from an EMBL/GenBank/DDBJ whole genome shotgun (WGS) entry which is preliminary data.</text>
</comment>
<protein>
    <submittedName>
        <fullName evidence="1">Uncharacterized protein</fullName>
    </submittedName>
</protein>
<dbReference type="Proteomes" id="UP000477849">
    <property type="component" value="Unassembled WGS sequence"/>
</dbReference>